<comment type="caution">
    <text evidence="6">The sequence shown here is derived from an EMBL/GenBank/DDBJ whole genome shotgun (WGS) entry which is preliminary data.</text>
</comment>
<evidence type="ECO:0000259" key="5">
    <source>
        <dbReference type="Pfam" id="PF17853"/>
    </source>
</evidence>
<dbReference type="Pfam" id="PF13556">
    <property type="entry name" value="HTH_30"/>
    <property type="match status" value="1"/>
</dbReference>
<evidence type="ECO:0000256" key="1">
    <source>
        <dbReference type="ARBA" id="ARBA00006754"/>
    </source>
</evidence>
<dbReference type="Proteomes" id="UP000657385">
    <property type="component" value="Unassembled WGS sequence"/>
</dbReference>
<dbReference type="RefSeq" id="WP_196197789.1">
    <property type="nucleotide sequence ID" value="NZ_JADPRT010000017.1"/>
</dbReference>
<comment type="similarity">
    <text evidence="1">Belongs to the CdaR family.</text>
</comment>
<dbReference type="InterPro" id="IPR025751">
    <property type="entry name" value="RsbRD_N_dom"/>
</dbReference>
<keyword evidence="7" id="KW-1185">Reference proteome</keyword>
<feature type="region of interest" description="Disordered" evidence="2">
    <location>
        <begin position="1"/>
        <end position="25"/>
    </location>
</feature>
<name>A0A931BAK2_9ACTN</name>
<dbReference type="InterPro" id="IPR041522">
    <property type="entry name" value="CdaR_GGDEF"/>
</dbReference>
<dbReference type="Pfam" id="PF17853">
    <property type="entry name" value="GGDEF_2"/>
    <property type="match status" value="1"/>
</dbReference>
<dbReference type="InterPro" id="IPR042070">
    <property type="entry name" value="PucR_C-HTH_sf"/>
</dbReference>
<dbReference type="PANTHER" id="PTHR33744:SF1">
    <property type="entry name" value="DNA-BINDING TRANSCRIPTIONAL ACTIVATOR ADER"/>
    <property type="match status" value="1"/>
</dbReference>
<feature type="domain" description="PucR C-terminal helix-turn-helix" evidence="3">
    <location>
        <begin position="347"/>
        <end position="404"/>
    </location>
</feature>
<dbReference type="InterPro" id="IPR051448">
    <property type="entry name" value="CdaR-like_regulators"/>
</dbReference>
<accession>A0A931BAK2</accession>
<gene>
    <name evidence="6" type="ORF">I2501_31850</name>
</gene>
<feature type="domain" description="RsbT co-antagonist protein RsbRD N-terminal" evidence="4">
    <location>
        <begin position="39"/>
        <end position="177"/>
    </location>
</feature>
<evidence type="ECO:0000256" key="2">
    <source>
        <dbReference type="SAM" id="MobiDB-lite"/>
    </source>
</evidence>
<dbReference type="Pfam" id="PF14361">
    <property type="entry name" value="RsbRD_N"/>
    <property type="match status" value="1"/>
</dbReference>
<evidence type="ECO:0000259" key="3">
    <source>
        <dbReference type="Pfam" id="PF13556"/>
    </source>
</evidence>
<protein>
    <submittedName>
        <fullName evidence="6">Helix-turn-helix domain-containing protein</fullName>
    </submittedName>
</protein>
<dbReference type="InterPro" id="IPR025736">
    <property type="entry name" value="PucR_C-HTH_dom"/>
</dbReference>
<dbReference type="Gene3D" id="1.10.10.2840">
    <property type="entry name" value="PucR C-terminal helix-turn-helix domain"/>
    <property type="match status" value="1"/>
</dbReference>
<dbReference type="AlphaFoldDB" id="A0A931BAK2"/>
<proteinExistence type="inferred from homology"/>
<feature type="domain" description="CdaR GGDEF-like" evidence="5">
    <location>
        <begin position="194"/>
        <end position="296"/>
    </location>
</feature>
<evidence type="ECO:0000259" key="4">
    <source>
        <dbReference type="Pfam" id="PF14361"/>
    </source>
</evidence>
<reference evidence="6" key="1">
    <citation type="submission" date="2020-11" db="EMBL/GenBank/DDBJ databases">
        <title>Isolation and identification of active actinomycetes.</title>
        <authorList>
            <person name="Yu B."/>
        </authorList>
    </citation>
    <scope>NUCLEOTIDE SEQUENCE</scope>
    <source>
        <strain evidence="6">NEAU-YB345</strain>
    </source>
</reference>
<sequence>MDSAADFADSAEPTKPTEPADSAESAIRELCRRAVTDADELASRVVEQIIRDESELAEGSEVSVADISDATAHLIRNFLLHLAEGVPPDLGAVRALGHRRAQQGVPLPALLHSFRIGFRFAWSYLVDQVAPVDTETLRALVEQADRMWLLLDDYSAELRDAYRDRTAELLRMAEAERHQHLDTLLAAGPVETSRRLQSAEALGLARKGRYLVVAAQGAGPAVRAAWESALAGRGAGVLWRDSPDGTVGVVHAGQAPLDWAELPDRLDAEDVRLGSSATFTSILDAARALRQARLALGSVPGAARGHHRYGQFPLGCLISASPDDALDLAVGTLHGLADLPQAQSDALLDTLTAWFDAGGSTDGAAQALYCHRNTVRYRLRHVEELTGLQLKDPRDAAHLYLAVQTFDQYGRSELN</sequence>
<organism evidence="6 7">
    <name type="scientific">Streptacidiphilus fuscans</name>
    <dbReference type="NCBI Taxonomy" id="2789292"/>
    <lineage>
        <taxon>Bacteria</taxon>
        <taxon>Bacillati</taxon>
        <taxon>Actinomycetota</taxon>
        <taxon>Actinomycetes</taxon>
        <taxon>Kitasatosporales</taxon>
        <taxon>Streptomycetaceae</taxon>
        <taxon>Streptacidiphilus</taxon>
    </lineage>
</organism>
<evidence type="ECO:0000313" key="6">
    <source>
        <dbReference type="EMBL" id="MBF9072622.1"/>
    </source>
</evidence>
<evidence type="ECO:0000313" key="7">
    <source>
        <dbReference type="Proteomes" id="UP000657385"/>
    </source>
</evidence>
<dbReference type="EMBL" id="JADPRT010000017">
    <property type="protein sequence ID" value="MBF9072622.1"/>
    <property type="molecule type" value="Genomic_DNA"/>
</dbReference>
<dbReference type="PANTHER" id="PTHR33744">
    <property type="entry name" value="CARBOHYDRATE DIACID REGULATOR"/>
    <property type="match status" value="1"/>
</dbReference>